<comment type="function">
    <text evidence="9">Structural component of the gap junctions.</text>
</comment>
<evidence type="ECO:0000256" key="7">
    <source>
        <dbReference type="ARBA" id="ARBA00023136"/>
    </source>
</evidence>
<reference evidence="11" key="1">
    <citation type="journal article" date="2012" name="Dev. Genes Evol.">
        <title>The medicinal leech genome encodes 21 innexin genes: different combinations are expressed by identified central neurons.</title>
        <authorList>
            <person name="Kandarian B."/>
            <person name="Sethi J."/>
            <person name="Wu A."/>
            <person name="Baker M."/>
            <person name="Yazdani N."/>
            <person name="Kym E."/>
            <person name="Sanchez A."/>
            <person name="Edsall L."/>
            <person name="Gaasterland T."/>
            <person name="Macagno E."/>
        </authorList>
    </citation>
    <scope>NUCLEOTIDE SEQUENCE</scope>
</reference>
<evidence type="ECO:0000256" key="10">
    <source>
        <dbReference type="SAM" id="MobiDB-lite"/>
    </source>
</evidence>
<keyword evidence="5 9" id="KW-1133">Transmembrane helix</keyword>
<dbReference type="PROSITE" id="PS51013">
    <property type="entry name" value="PANNEXIN"/>
    <property type="match status" value="1"/>
</dbReference>
<comment type="subcellular location">
    <subcellularLocation>
        <location evidence="1 9">Cell membrane</location>
        <topology evidence="1 9">Multi-pass membrane protein</topology>
    </subcellularLocation>
</comment>
<dbReference type="GO" id="GO:0005921">
    <property type="term" value="C:gap junction"/>
    <property type="evidence" value="ECO:0007669"/>
    <property type="project" value="UniProtKB-UniRule"/>
</dbReference>
<gene>
    <name evidence="9" type="primary">inx</name>
</gene>
<accession>H9C4Q7</accession>
<sequence length="412" mass="48042">MDKLFGIFGDISHTKLGGADSFSDQLNCKHTVYILSLVAILSTTRFFVDDPITCHCPNQFTSSQVDYTEKVCWVTNTHYVPFDRAYLPKEGDPNKKFISYYQWIPLFLALQALLFYLPRFTWKNLSRKSGLIVSNITDGCIECQKKAYSDGAEKVMDSLIKYMSRFLREYSRNLRAKKAFQYFFRGNYLILVYALIKILYLANVIGQLFLLNAFLGNEFHIYGIEVIRKMLRDEPWSTSHRFPRVTICDFELRVLGNVHRHTVQCVLPMNLFYEIIFIFIWFWFVLVAVSSLASLVFWLGSNLRLSGHESYIRQRLLVSDKLGRDQRRDVLTFVRDHLRRDGCFIVRMAAENSNDLVTSELIHGLWEDYKTILSKTNNNDDDESAALNDEFNVNPRKSDETSNIGVTETRRF</sequence>
<dbReference type="GO" id="GO:0034220">
    <property type="term" value="P:monoatomic ion transmembrane transport"/>
    <property type="evidence" value="ECO:0007669"/>
    <property type="project" value="UniProtKB-KW"/>
</dbReference>
<evidence type="ECO:0000256" key="1">
    <source>
        <dbReference type="ARBA" id="ARBA00004651"/>
    </source>
</evidence>
<evidence type="ECO:0000256" key="4">
    <source>
        <dbReference type="ARBA" id="ARBA00022692"/>
    </source>
</evidence>
<dbReference type="AlphaFoldDB" id="H9C4Q7"/>
<keyword evidence="7 9" id="KW-0472">Membrane</keyword>
<dbReference type="GO" id="GO:0005886">
    <property type="term" value="C:plasma membrane"/>
    <property type="evidence" value="ECO:0007669"/>
    <property type="project" value="UniProtKB-SubCell"/>
</dbReference>
<evidence type="ECO:0000256" key="9">
    <source>
        <dbReference type="RuleBase" id="RU010713"/>
    </source>
</evidence>
<name>H9C4Q7_9ANNE</name>
<keyword evidence="4 9" id="KW-0812">Transmembrane</keyword>
<feature type="transmembrane region" description="Helical" evidence="9">
    <location>
        <begin position="275"/>
        <end position="299"/>
    </location>
</feature>
<evidence type="ECO:0000256" key="8">
    <source>
        <dbReference type="ARBA" id="ARBA00023303"/>
    </source>
</evidence>
<keyword evidence="2 9" id="KW-0813">Transport</keyword>
<comment type="caution">
    <text evidence="9">Lacks conserved residue(s) required for the propagation of feature annotation.</text>
</comment>
<dbReference type="PRINTS" id="PR01262">
    <property type="entry name" value="INNEXIN"/>
</dbReference>
<feature type="region of interest" description="Disordered" evidence="10">
    <location>
        <begin position="393"/>
        <end position="412"/>
    </location>
</feature>
<dbReference type="Pfam" id="PF00876">
    <property type="entry name" value="Innexin"/>
    <property type="match status" value="1"/>
</dbReference>
<dbReference type="PANTHER" id="PTHR11893:SF36">
    <property type="entry name" value="INNEXIN-5"/>
    <property type="match status" value="1"/>
</dbReference>
<evidence type="ECO:0000256" key="6">
    <source>
        <dbReference type="ARBA" id="ARBA00023065"/>
    </source>
</evidence>
<evidence type="ECO:0000313" key="11">
    <source>
        <dbReference type="EMBL" id="AFC34068.1"/>
    </source>
</evidence>
<dbReference type="InterPro" id="IPR000990">
    <property type="entry name" value="Innexin"/>
</dbReference>
<keyword evidence="6 9" id="KW-0406">Ion transport</keyword>
<feature type="transmembrane region" description="Helical" evidence="9">
    <location>
        <begin position="100"/>
        <end position="118"/>
    </location>
</feature>
<dbReference type="PANTHER" id="PTHR11893">
    <property type="entry name" value="INNEXIN"/>
    <property type="match status" value="1"/>
</dbReference>
<keyword evidence="3" id="KW-1003">Cell membrane</keyword>
<comment type="similarity">
    <text evidence="9">Belongs to the pannexin family.</text>
</comment>
<organism evidence="11">
    <name type="scientific">Hirudo verbana</name>
    <dbReference type="NCBI Taxonomy" id="311461"/>
    <lineage>
        <taxon>Eukaryota</taxon>
        <taxon>Metazoa</taxon>
        <taxon>Spiralia</taxon>
        <taxon>Lophotrochozoa</taxon>
        <taxon>Annelida</taxon>
        <taxon>Clitellata</taxon>
        <taxon>Hirudinea</taxon>
        <taxon>Hirudinida</taxon>
        <taxon>Hirudiniformes</taxon>
        <taxon>Hirudinidae</taxon>
        <taxon>Hirudo</taxon>
    </lineage>
</organism>
<feature type="transmembrane region" description="Helical" evidence="9">
    <location>
        <begin position="188"/>
        <end position="210"/>
    </location>
</feature>
<evidence type="ECO:0000256" key="3">
    <source>
        <dbReference type="ARBA" id="ARBA00022475"/>
    </source>
</evidence>
<evidence type="ECO:0000256" key="2">
    <source>
        <dbReference type="ARBA" id="ARBA00022448"/>
    </source>
</evidence>
<proteinExistence type="evidence at transcript level"/>
<keyword evidence="8 9" id="KW-0407">Ion channel</keyword>
<evidence type="ECO:0000256" key="5">
    <source>
        <dbReference type="ARBA" id="ARBA00022989"/>
    </source>
</evidence>
<protein>
    <recommendedName>
        <fullName evidence="9">Innexin</fullName>
    </recommendedName>
</protein>
<dbReference type="EMBL" id="JQ231013">
    <property type="protein sequence ID" value="AFC34068.1"/>
    <property type="molecule type" value="mRNA"/>
</dbReference>